<organism evidence="2 3">
    <name type="scientific">Candidatus Phocaeicola excrementipullorum</name>
    <dbReference type="NCBI Taxonomy" id="2838731"/>
    <lineage>
        <taxon>Bacteria</taxon>
        <taxon>Pseudomonadati</taxon>
        <taxon>Bacteroidota</taxon>
        <taxon>Bacteroidia</taxon>
        <taxon>Bacteroidales</taxon>
        <taxon>Bacteroidaceae</taxon>
        <taxon>Phocaeicola</taxon>
    </lineage>
</organism>
<protein>
    <submittedName>
        <fullName evidence="2">Crp/Fnr family transcriptional regulator</fullName>
    </submittedName>
</protein>
<dbReference type="EMBL" id="JAHLFJ010000011">
    <property type="protein sequence ID" value="MBU3855132.1"/>
    <property type="molecule type" value="Genomic_DNA"/>
</dbReference>
<dbReference type="Gene3D" id="2.60.120.10">
    <property type="entry name" value="Jelly Rolls"/>
    <property type="match status" value="1"/>
</dbReference>
<gene>
    <name evidence="2" type="ORF">H9928_00980</name>
</gene>
<dbReference type="Pfam" id="PF00027">
    <property type="entry name" value="cNMP_binding"/>
    <property type="match status" value="1"/>
</dbReference>
<comment type="caution">
    <text evidence="2">The sequence shown here is derived from an EMBL/GenBank/DDBJ whole genome shotgun (WGS) entry which is preliminary data.</text>
</comment>
<accession>A0A948X094</accession>
<dbReference type="Proteomes" id="UP000784286">
    <property type="component" value="Unassembled WGS sequence"/>
</dbReference>
<dbReference type="InterPro" id="IPR000595">
    <property type="entry name" value="cNMP-bd_dom"/>
</dbReference>
<dbReference type="SMART" id="SM00100">
    <property type="entry name" value="cNMP"/>
    <property type="match status" value="1"/>
</dbReference>
<dbReference type="SUPFAM" id="SSF51206">
    <property type="entry name" value="cAMP-binding domain-like"/>
    <property type="match status" value="1"/>
</dbReference>
<reference evidence="2" key="2">
    <citation type="submission" date="2021-04" db="EMBL/GenBank/DDBJ databases">
        <authorList>
            <person name="Gilroy R."/>
        </authorList>
    </citation>
    <scope>NUCLEOTIDE SEQUENCE</scope>
    <source>
        <strain evidence="2">8470</strain>
    </source>
</reference>
<proteinExistence type="predicted"/>
<reference evidence="2" key="1">
    <citation type="journal article" date="2021" name="PeerJ">
        <title>Extensive microbial diversity within the chicken gut microbiome revealed by metagenomics and culture.</title>
        <authorList>
            <person name="Gilroy R."/>
            <person name="Ravi A."/>
            <person name="Getino M."/>
            <person name="Pursley I."/>
            <person name="Horton D.L."/>
            <person name="Alikhan N.F."/>
            <person name="Baker D."/>
            <person name="Gharbi K."/>
            <person name="Hall N."/>
            <person name="Watson M."/>
            <person name="Adriaenssens E.M."/>
            <person name="Foster-Nyarko E."/>
            <person name="Jarju S."/>
            <person name="Secka A."/>
            <person name="Antonio M."/>
            <person name="Oren A."/>
            <person name="Chaudhuri R.R."/>
            <person name="La Ragione R."/>
            <person name="Hildebrand F."/>
            <person name="Pallen M.J."/>
        </authorList>
    </citation>
    <scope>NUCLEOTIDE SEQUENCE</scope>
    <source>
        <strain evidence="2">8470</strain>
    </source>
</reference>
<dbReference type="AlphaFoldDB" id="A0A948X094"/>
<name>A0A948X094_9BACT</name>
<dbReference type="InterPro" id="IPR014710">
    <property type="entry name" value="RmlC-like_jellyroll"/>
</dbReference>
<dbReference type="PROSITE" id="PS50042">
    <property type="entry name" value="CNMP_BINDING_3"/>
    <property type="match status" value="1"/>
</dbReference>
<evidence type="ECO:0000313" key="2">
    <source>
        <dbReference type="EMBL" id="MBU3855132.1"/>
    </source>
</evidence>
<evidence type="ECO:0000259" key="1">
    <source>
        <dbReference type="PROSITE" id="PS50042"/>
    </source>
</evidence>
<sequence>MKDLPEIIREIAPVSDAAIKEISAHICEISLKKKETLIKEGNYCPYVFFLRSGILRCFHNSEDGKEDIIWFATEGDAVASMHSVFKKLPAIGNIEAITPAQLYKISYADLESLFLKHHELANWGRLLAEEELYCLERRYSYTGCGDAYNRFRAFMRMRPIEMIREIPLKYIAAYLDIAPQTLSKLRRRYAKDNK</sequence>
<evidence type="ECO:0000313" key="3">
    <source>
        <dbReference type="Proteomes" id="UP000784286"/>
    </source>
</evidence>
<dbReference type="CDD" id="cd00038">
    <property type="entry name" value="CAP_ED"/>
    <property type="match status" value="1"/>
</dbReference>
<dbReference type="InterPro" id="IPR018490">
    <property type="entry name" value="cNMP-bd_dom_sf"/>
</dbReference>
<feature type="domain" description="Cyclic nucleotide-binding" evidence="1">
    <location>
        <begin position="10"/>
        <end position="114"/>
    </location>
</feature>